<comment type="caution">
    <text evidence="2">The sequence shown here is derived from an EMBL/GenBank/DDBJ whole genome shotgun (WGS) entry which is preliminary data.</text>
</comment>
<dbReference type="EMBL" id="BLAY01000270">
    <property type="protein sequence ID" value="GET43924.1"/>
    <property type="molecule type" value="Genomic_DNA"/>
</dbReference>
<feature type="region of interest" description="Disordered" evidence="1">
    <location>
        <begin position="19"/>
        <end position="40"/>
    </location>
</feature>
<proteinExistence type="predicted"/>
<dbReference type="AlphaFoldDB" id="A0AAV3XN31"/>
<organism evidence="2 3">
    <name type="scientific">Microseira wollei NIES-4236</name>
    <dbReference type="NCBI Taxonomy" id="2530354"/>
    <lineage>
        <taxon>Bacteria</taxon>
        <taxon>Bacillati</taxon>
        <taxon>Cyanobacteriota</taxon>
        <taxon>Cyanophyceae</taxon>
        <taxon>Oscillatoriophycideae</taxon>
        <taxon>Aerosakkonematales</taxon>
        <taxon>Aerosakkonemataceae</taxon>
        <taxon>Microseira</taxon>
    </lineage>
</organism>
<dbReference type="Proteomes" id="UP001050975">
    <property type="component" value="Unassembled WGS sequence"/>
</dbReference>
<evidence type="ECO:0000256" key="1">
    <source>
        <dbReference type="SAM" id="MobiDB-lite"/>
    </source>
</evidence>
<accession>A0AAV3XN31</accession>
<protein>
    <submittedName>
        <fullName evidence="2">Uncharacterized protein</fullName>
    </submittedName>
</protein>
<sequence>MPSFNPEKGQDLHIEFVREPKWQPPRRTRRNSGGLRPPIPRRSLHALGVIEDISQAVEEILEIRKEKGIDPSELLVVEFNSVNSD</sequence>
<dbReference type="RefSeq" id="WP_226593225.1">
    <property type="nucleotide sequence ID" value="NZ_BLAY01000270.1"/>
</dbReference>
<name>A0AAV3XN31_9CYAN</name>
<evidence type="ECO:0000313" key="2">
    <source>
        <dbReference type="EMBL" id="GET43924.1"/>
    </source>
</evidence>
<reference evidence="2" key="1">
    <citation type="submission" date="2019-10" db="EMBL/GenBank/DDBJ databases">
        <title>Draft genome sequece of Microseira wollei NIES-4236.</title>
        <authorList>
            <person name="Yamaguchi H."/>
            <person name="Suzuki S."/>
            <person name="Kawachi M."/>
        </authorList>
    </citation>
    <scope>NUCLEOTIDE SEQUENCE</scope>
    <source>
        <strain evidence="2">NIES-4236</strain>
    </source>
</reference>
<keyword evidence="3" id="KW-1185">Reference proteome</keyword>
<gene>
    <name evidence="2" type="ORF">MiSe_87500</name>
</gene>
<evidence type="ECO:0000313" key="3">
    <source>
        <dbReference type="Proteomes" id="UP001050975"/>
    </source>
</evidence>